<accession>M7WVN8</accession>
<dbReference type="PANTHER" id="PTHR46765:SF1">
    <property type="entry name" value="P-LOOP CONTAINING NUCLEOSIDE TRIPHOSPHATE HYDROLASES SUPERFAMILY PROTEIN"/>
    <property type="match status" value="1"/>
</dbReference>
<evidence type="ECO:0000256" key="2">
    <source>
        <dbReference type="ARBA" id="ARBA00022705"/>
    </source>
</evidence>
<proteinExistence type="predicted"/>
<dbReference type="InterPro" id="IPR027417">
    <property type="entry name" value="P-loop_NTPase"/>
</dbReference>
<dbReference type="CDD" id="cd00009">
    <property type="entry name" value="AAA"/>
    <property type="match status" value="1"/>
</dbReference>
<organism evidence="10 11">
    <name type="scientific">Rhodotorula toruloides (strain NP11)</name>
    <name type="common">Yeast</name>
    <name type="synonym">Rhodosporidium toruloides</name>
    <dbReference type="NCBI Taxonomy" id="1130832"/>
    <lineage>
        <taxon>Eukaryota</taxon>
        <taxon>Fungi</taxon>
        <taxon>Dikarya</taxon>
        <taxon>Basidiomycota</taxon>
        <taxon>Pucciniomycotina</taxon>
        <taxon>Microbotryomycetes</taxon>
        <taxon>Sporidiobolales</taxon>
        <taxon>Sporidiobolaceae</taxon>
        <taxon>Rhodotorula</taxon>
    </lineage>
</organism>
<feature type="region of interest" description="Disordered" evidence="8">
    <location>
        <begin position="191"/>
        <end position="243"/>
    </location>
</feature>
<evidence type="ECO:0000256" key="4">
    <source>
        <dbReference type="ARBA" id="ARBA00022840"/>
    </source>
</evidence>
<dbReference type="InterPro" id="IPR047854">
    <property type="entry name" value="RFC_lid"/>
</dbReference>
<evidence type="ECO:0000313" key="11">
    <source>
        <dbReference type="Proteomes" id="UP000016926"/>
    </source>
</evidence>
<feature type="domain" description="ATPase AAA-type core" evidence="9">
    <location>
        <begin position="239"/>
        <end position="328"/>
    </location>
</feature>
<feature type="region of interest" description="Disordered" evidence="8">
    <location>
        <begin position="73"/>
        <end position="105"/>
    </location>
</feature>
<feature type="region of interest" description="Disordered" evidence="8">
    <location>
        <begin position="450"/>
        <end position="503"/>
    </location>
</feature>
<keyword evidence="3" id="KW-0547">Nucleotide-binding</keyword>
<comment type="subcellular location">
    <subcellularLocation>
        <location evidence="1">Nucleus</location>
    </subcellularLocation>
</comment>
<evidence type="ECO:0000256" key="6">
    <source>
        <dbReference type="ARBA" id="ARBA00023242"/>
    </source>
</evidence>
<evidence type="ECO:0000256" key="8">
    <source>
        <dbReference type="SAM" id="MobiDB-lite"/>
    </source>
</evidence>
<dbReference type="GO" id="GO:0005524">
    <property type="term" value="F:ATP binding"/>
    <property type="evidence" value="ECO:0007669"/>
    <property type="project" value="UniProtKB-KW"/>
</dbReference>
<protein>
    <submittedName>
        <fullName evidence="10">Chromosome transmission fidelity protein</fullName>
    </submittedName>
</protein>
<dbReference type="GO" id="GO:0005634">
    <property type="term" value="C:nucleus"/>
    <property type="evidence" value="ECO:0007669"/>
    <property type="project" value="UniProtKB-SubCell"/>
</dbReference>
<dbReference type="SUPFAM" id="SSF52540">
    <property type="entry name" value="P-loop containing nucleoside triphosphate hydrolases"/>
    <property type="match status" value="1"/>
</dbReference>
<dbReference type="CDD" id="cd18140">
    <property type="entry name" value="HLD_clamp_RFC"/>
    <property type="match status" value="1"/>
</dbReference>
<keyword evidence="11" id="KW-1185">Reference proteome</keyword>
<dbReference type="GO" id="GO:0006260">
    <property type="term" value="P:DNA replication"/>
    <property type="evidence" value="ECO:0007669"/>
    <property type="project" value="UniProtKB-KW"/>
</dbReference>
<feature type="region of interest" description="Disordered" evidence="8">
    <location>
        <begin position="1"/>
        <end position="21"/>
    </location>
</feature>
<feature type="compositionally biased region" description="Basic and acidic residues" evidence="8">
    <location>
        <begin position="300"/>
        <end position="309"/>
    </location>
</feature>
<feature type="region of interest" description="Disordered" evidence="8">
    <location>
        <begin position="32"/>
        <end position="51"/>
    </location>
</feature>
<evidence type="ECO:0000256" key="3">
    <source>
        <dbReference type="ARBA" id="ARBA00022741"/>
    </source>
</evidence>
<keyword evidence="6" id="KW-0539">Nucleus</keyword>
<dbReference type="Pfam" id="PF00004">
    <property type="entry name" value="AAA"/>
    <property type="match status" value="1"/>
</dbReference>
<keyword evidence="7" id="KW-0131">Cell cycle</keyword>
<dbReference type="AlphaFoldDB" id="M7WVN8"/>
<evidence type="ECO:0000313" key="10">
    <source>
        <dbReference type="EMBL" id="EMS21920.1"/>
    </source>
</evidence>
<reference evidence="10 11" key="1">
    <citation type="journal article" date="2012" name="Nat. Commun.">
        <title>A multi-omic map of the lipid-producing yeast Rhodosporidium toruloides.</title>
        <authorList>
            <person name="Zhu Z."/>
            <person name="Zhang S."/>
            <person name="Liu H."/>
            <person name="Shen H."/>
            <person name="Lin X."/>
            <person name="Yang F."/>
            <person name="Zhou Y.J."/>
            <person name="Jin G."/>
            <person name="Ye M."/>
            <person name="Zou H."/>
            <person name="Zou H."/>
            <person name="Zhao Z.K."/>
        </authorList>
    </citation>
    <scope>NUCLEOTIDE SEQUENCE [LARGE SCALE GENOMIC DNA]</scope>
    <source>
        <strain evidence="10 11">NP11</strain>
    </source>
</reference>
<name>M7WVN8_RHOT1</name>
<feature type="region of interest" description="Disordered" evidence="8">
    <location>
        <begin position="285"/>
        <end position="312"/>
    </location>
</feature>
<dbReference type="GeneID" id="27365148"/>
<dbReference type="Gene3D" id="1.10.8.60">
    <property type="match status" value="1"/>
</dbReference>
<dbReference type="Gene3D" id="3.40.50.300">
    <property type="entry name" value="P-loop containing nucleotide triphosphate hydrolases"/>
    <property type="match status" value="1"/>
</dbReference>
<dbReference type="eggNOG" id="KOG1969">
    <property type="taxonomic scope" value="Eukaryota"/>
</dbReference>
<feature type="compositionally biased region" description="Gly residues" evidence="8">
    <location>
        <begin position="207"/>
        <end position="217"/>
    </location>
</feature>
<keyword evidence="5" id="KW-0238">DNA-binding</keyword>
<dbReference type="EMBL" id="KB722653">
    <property type="protein sequence ID" value="EMS21920.1"/>
    <property type="molecule type" value="Genomic_DNA"/>
</dbReference>
<gene>
    <name evidence="10" type="ORF">RHTO_01135</name>
</gene>
<evidence type="ECO:0000256" key="1">
    <source>
        <dbReference type="ARBA" id="ARBA00004123"/>
    </source>
</evidence>
<evidence type="ECO:0000256" key="5">
    <source>
        <dbReference type="ARBA" id="ARBA00023125"/>
    </source>
</evidence>
<keyword evidence="2" id="KW-0235">DNA replication</keyword>
<dbReference type="Proteomes" id="UP000016926">
    <property type="component" value="Unassembled WGS sequence"/>
</dbReference>
<sequence>MTRPPSLTHPPRRPASLARTTRLPLSLRLRVEPQHVGPPARIHRGGAYPGNEAGRIEGRVEEAEEAGGVEGRWSGCDVEQEGGTRCAGTTRVEHARETLPPSPPRVEHAAAMAEKQREADATNAALLASSPSKTSRAAATPVETTLWTDRYRPKRFVDLLGDERVHRTALLWLKEWDACVSKGTSKATAAAELKRERSKKRAREGTFGAGGAEGGGFQEAVRSRPVRTAARKDSPPLRPPGLGQTTLAHVLARQAGYQVLEINASDDRTSRIVDERIRNAVDSQALTSGWKPGRGGAGGKGKEREREEGAVSPTCVVVDEIDGAGGGGDTSFGKTLVKLVTEGSLLKKPSRKGKGKQQRPLLRPIICICNDLYAPALRPLRPLAKIIRFNPLTAPMLIKRLRTICDVEGLSTENKHLSLLVDVAEGDLRSCLNTLQFIKRNGSTVDEHAIRSSALGQKDTGTSSSQVLDRLFKKPPRKRGAPSGDGVGADERNPTKTAASVAPEAKQAVDFFGRAILPKAGSPAAAAEGDSLAIAPPPLKRVRQATYRFNEGFSNAVRVNKKVSDFF</sequence>
<evidence type="ECO:0000256" key="7">
    <source>
        <dbReference type="ARBA" id="ARBA00023306"/>
    </source>
</evidence>
<dbReference type="PANTHER" id="PTHR46765">
    <property type="entry name" value="P-LOOP CONTAINING NUCLEOSIDE TRIPHOSPHATE HYDROLASES SUPERFAMILY PROTEIN"/>
    <property type="match status" value="1"/>
</dbReference>
<keyword evidence="4" id="KW-0067">ATP-binding</keyword>
<dbReference type="GO" id="GO:0003677">
    <property type="term" value="F:DNA binding"/>
    <property type="evidence" value="ECO:0007669"/>
    <property type="project" value="UniProtKB-KW"/>
</dbReference>
<dbReference type="RefSeq" id="XP_016273039.1">
    <property type="nucleotide sequence ID" value="XM_016414818.1"/>
</dbReference>
<dbReference type="HOGENOM" id="CLU_480715_0_0_1"/>
<dbReference type="InterPro" id="IPR053016">
    <property type="entry name" value="CTF18-RFC_complex"/>
</dbReference>
<dbReference type="InterPro" id="IPR003959">
    <property type="entry name" value="ATPase_AAA_core"/>
</dbReference>
<dbReference type="GO" id="GO:0016887">
    <property type="term" value="F:ATP hydrolysis activity"/>
    <property type="evidence" value="ECO:0007669"/>
    <property type="project" value="InterPro"/>
</dbReference>
<evidence type="ECO:0000259" key="9">
    <source>
        <dbReference type="Pfam" id="PF00004"/>
    </source>
</evidence>